<dbReference type="AlphaFoldDB" id="A0AAV0XWX6"/>
<accession>A0AAV0XWX6</accession>
<organism evidence="2 3">
    <name type="scientific">Macrosiphum euphorbiae</name>
    <name type="common">potato aphid</name>
    <dbReference type="NCBI Taxonomy" id="13131"/>
    <lineage>
        <taxon>Eukaryota</taxon>
        <taxon>Metazoa</taxon>
        <taxon>Ecdysozoa</taxon>
        <taxon>Arthropoda</taxon>
        <taxon>Hexapoda</taxon>
        <taxon>Insecta</taxon>
        <taxon>Pterygota</taxon>
        <taxon>Neoptera</taxon>
        <taxon>Paraneoptera</taxon>
        <taxon>Hemiptera</taxon>
        <taxon>Sternorrhyncha</taxon>
        <taxon>Aphidomorpha</taxon>
        <taxon>Aphidoidea</taxon>
        <taxon>Aphididae</taxon>
        <taxon>Macrosiphini</taxon>
        <taxon>Macrosiphum</taxon>
    </lineage>
</organism>
<proteinExistence type="predicted"/>
<dbReference type="EMBL" id="CARXXK010001017">
    <property type="protein sequence ID" value="CAI6371967.1"/>
    <property type="molecule type" value="Genomic_DNA"/>
</dbReference>
<evidence type="ECO:0000313" key="3">
    <source>
        <dbReference type="Proteomes" id="UP001160148"/>
    </source>
</evidence>
<feature type="domain" description="Transposable element P transposase-like RNase H C-terminal" evidence="1">
    <location>
        <begin position="28"/>
        <end position="61"/>
    </location>
</feature>
<reference evidence="2 3" key="1">
    <citation type="submission" date="2023-01" db="EMBL/GenBank/DDBJ databases">
        <authorList>
            <person name="Whitehead M."/>
        </authorList>
    </citation>
    <scope>NUCLEOTIDE SEQUENCE [LARGE SCALE GENOMIC DNA]</scope>
</reference>
<evidence type="ECO:0000259" key="1">
    <source>
        <dbReference type="Pfam" id="PF21789"/>
    </source>
</evidence>
<dbReference type="Pfam" id="PF21789">
    <property type="entry name" value="TNP-like_RNaseH_C"/>
    <property type="match status" value="1"/>
</dbReference>
<dbReference type="InterPro" id="IPR048367">
    <property type="entry name" value="TNP-like_RNaseH_C"/>
</dbReference>
<evidence type="ECO:0000313" key="2">
    <source>
        <dbReference type="EMBL" id="CAI6371967.1"/>
    </source>
</evidence>
<keyword evidence="3" id="KW-1185">Reference proteome</keyword>
<protein>
    <recommendedName>
        <fullName evidence="1">Transposable element P transposase-like RNase H C-terminal domain-containing protein</fullName>
    </recommendedName>
</protein>
<gene>
    <name evidence="2" type="ORF">MEUPH1_LOCUS25907</name>
</gene>
<name>A0AAV0XWX6_9HEMI</name>
<sequence length="196" mass="22754">MVSIAGLIRLQDTLSKEYGEEIEIMTSRLNQDCLENLFGSMRNQNGNCINPTTIQLQRNYKKLFSLNYFEYNEGANCLDDLDQVLTTLSKIPAEYLKTIFPDKQKVIHINPLPIDATHYRSLELPERNAFTYICGYLIMKCFNMHSCETCIGYGRSTTKLSDELFFTHFKAHQHSSISMFSSLMTPDCNFYQYIFE</sequence>
<comment type="caution">
    <text evidence="2">The sequence shown here is derived from an EMBL/GenBank/DDBJ whole genome shotgun (WGS) entry which is preliminary data.</text>
</comment>
<dbReference type="Proteomes" id="UP001160148">
    <property type="component" value="Unassembled WGS sequence"/>
</dbReference>